<gene>
    <name evidence="1" type="ORF">ZEAMMB73_Zm00001d019324</name>
</gene>
<dbReference type="SMR" id="A0A1D6HWV7"/>
<protein>
    <recommendedName>
        <fullName evidence="2">Defensin-like protein</fullName>
    </recommendedName>
</protein>
<sequence length="87" mass="8988">MARTHVFLLLAFMVLLSNEVGIIASTESSSNIDADCTPAVIKLGDNCIPKDCSHNCIALGARSGNCIEGPACNCVFCGPGIAPPPLQ</sequence>
<dbReference type="AlphaFoldDB" id="A0A1D6HWV7"/>
<accession>A0A1D6HWV7</accession>
<dbReference type="eggNOG" id="ENOG502R3R8">
    <property type="taxonomic scope" value="Eukaryota"/>
</dbReference>
<reference evidence="1" key="1">
    <citation type="submission" date="2015-12" db="EMBL/GenBank/DDBJ databases">
        <title>Update maize B73 reference genome by single molecule sequencing technologies.</title>
        <authorList>
            <consortium name="Maize Genome Sequencing Project"/>
            <person name="Ware D."/>
        </authorList>
    </citation>
    <scope>NUCLEOTIDE SEQUENCE [LARGE SCALE GENOMIC DNA]</scope>
    <source>
        <tissue evidence="1">Seedling</tissue>
    </source>
</reference>
<name>A0A1D6HWV7_MAIZE</name>
<dbReference type="EMBL" id="CM007650">
    <property type="protein sequence ID" value="ONM52702.1"/>
    <property type="molecule type" value="Genomic_DNA"/>
</dbReference>
<dbReference type="PaxDb" id="4577-GRMZM2G097719_P01"/>
<evidence type="ECO:0008006" key="2">
    <source>
        <dbReference type="Google" id="ProtNLM"/>
    </source>
</evidence>
<proteinExistence type="predicted"/>
<dbReference type="InParanoid" id="A0A1D6HWV7"/>
<evidence type="ECO:0000313" key="1">
    <source>
        <dbReference type="EMBL" id="ONM52702.1"/>
    </source>
</evidence>
<dbReference type="OMA" id="SHNCIAL"/>
<organism evidence="1">
    <name type="scientific">Zea mays</name>
    <name type="common">Maize</name>
    <dbReference type="NCBI Taxonomy" id="4577"/>
    <lineage>
        <taxon>Eukaryota</taxon>
        <taxon>Viridiplantae</taxon>
        <taxon>Streptophyta</taxon>
        <taxon>Embryophyta</taxon>
        <taxon>Tracheophyta</taxon>
        <taxon>Spermatophyta</taxon>
        <taxon>Magnoliopsida</taxon>
        <taxon>Liliopsida</taxon>
        <taxon>Poales</taxon>
        <taxon>Poaceae</taxon>
        <taxon>PACMAD clade</taxon>
        <taxon>Panicoideae</taxon>
        <taxon>Andropogonodae</taxon>
        <taxon>Andropogoneae</taxon>
        <taxon>Tripsacinae</taxon>
        <taxon>Zea</taxon>
    </lineage>
</organism>